<name>A0AAW0VTG6_CHEQU</name>
<evidence type="ECO:0000313" key="1">
    <source>
        <dbReference type="EMBL" id="KAK8720281.1"/>
    </source>
</evidence>
<reference evidence="1 2" key="1">
    <citation type="journal article" date="2024" name="BMC Genomics">
        <title>Genome assembly of redclaw crayfish (Cherax quadricarinatus) provides insights into its immune adaptation and hypoxia tolerance.</title>
        <authorList>
            <person name="Liu Z."/>
            <person name="Zheng J."/>
            <person name="Li H."/>
            <person name="Fang K."/>
            <person name="Wang S."/>
            <person name="He J."/>
            <person name="Zhou D."/>
            <person name="Weng S."/>
            <person name="Chi M."/>
            <person name="Gu Z."/>
            <person name="He J."/>
            <person name="Li F."/>
            <person name="Wang M."/>
        </authorList>
    </citation>
    <scope>NUCLEOTIDE SEQUENCE [LARGE SCALE GENOMIC DNA]</scope>
    <source>
        <strain evidence="1">ZL_2023a</strain>
    </source>
</reference>
<comment type="caution">
    <text evidence="1">The sequence shown here is derived from an EMBL/GenBank/DDBJ whole genome shotgun (WGS) entry which is preliminary data.</text>
</comment>
<dbReference type="Proteomes" id="UP001445076">
    <property type="component" value="Unassembled WGS sequence"/>
</dbReference>
<feature type="non-terminal residue" evidence="1">
    <location>
        <position position="150"/>
    </location>
</feature>
<sequence>KEGQPHPLATSLTCHTCTHSLTTQALGEDLRSVLRLETQDSTVKLTARIPQDVSFTDMPGAITINYMTFPITKDNPSGASVSTLLNVKCDTAAAENSSFFLAFSVPESDGTSVHEYNDAVDVDKITVEPMNVTFENMQDYAFVPENDVTV</sequence>
<keyword evidence="2" id="KW-1185">Reference proteome</keyword>
<proteinExistence type="predicted"/>
<feature type="non-terminal residue" evidence="1">
    <location>
        <position position="1"/>
    </location>
</feature>
<protein>
    <submittedName>
        <fullName evidence="1">Uncharacterized protein</fullName>
    </submittedName>
</protein>
<evidence type="ECO:0000313" key="2">
    <source>
        <dbReference type="Proteomes" id="UP001445076"/>
    </source>
</evidence>
<gene>
    <name evidence="1" type="ORF">OTU49_013444</name>
</gene>
<organism evidence="1 2">
    <name type="scientific">Cherax quadricarinatus</name>
    <name type="common">Australian red claw crayfish</name>
    <dbReference type="NCBI Taxonomy" id="27406"/>
    <lineage>
        <taxon>Eukaryota</taxon>
        <taxon>Metazoa</taxon>
        <taxon>Ecdysozoa</taxon>
        <taxon>Arthropoda</taxon>
        <taxon>Crustacea</taxon>
        <taxon>Multicrustacea</taxon>
        <taxon>Malacostraca</taxon>
        <taxon>Eumalacostraca</taxon>
        <taxon>Eucarida</taxon>
        <taxon>Decapoda</taxon>
        <taxon>Pleocyemata</taxon>
        <taxon>Astacidea</taxon>
        <taxon>Parastacoidea</taxon>
        <taxon>Parastacidae</taxon>
        <taxon>Cherax</taxon>
    </lineage>
</organism>
<accession>A0AAW0VTG6</accession>
<dbReference type="EMBL" id="JARKIK010000622">
    <property type="protein sequence ID" value="KAK8720281.1"/>
    <property type="molecule type" value="Genomic_DNA"/>
</dbReference>
<dbReference type="AlphaFoldDB" id="A0AAW0VTG6"/>